<gene>
    <name evidence="9" type="ORF">V1264_019013</name>
</gene>
<organism evidence="9 10">
    <name type="scientific">Littorina saxatilis</name>
    <dbReference type="NCBI Taxonomy" id="31220"/>
    <lineage>
        <taxon>Eukaryota</taxon>
        <taxon>Metazoa</taxon>
        <taxon>Spiralia</taxon>
        <taxon>Lophotrochozoa</taxon>
        <taxon>Mollusca</taxon>
        <taxon>Gastropoda</taxon>
        <taxon>Caenogastropoda</taxon>
        <taxon>Littorinimorpha</taxon>
        <taxon>Littorinoidea</taxon>
        <taxon>Littorinidae</taxon>
        <taxon>Littorina</taxon>
    </lineage>
</organism>
<dbReference type="SMART" id="SM00174">
    <property type="entry name" value="RHO"/>
    <property type="match status" value="1"/>
</dbReference>
<dbReference type="InterPro" id="IPR001806">
    <property type="entry name" value="Small_GTPase"/>
</dbReference>
<evidence type="ECO:0000256" key="7">
    <source>
        <dbReference type="ARBA" id="ARBA00023289"/>
    </source>
</evidence>
<keyword evidence="3" id="KW-0547">Nucleotide-binding</keyword>
<evidence type="ECO:0000256" key="4">
    <source>
        <dbReference type="ARBA" id="ARBA00023134"/>
    </source>
</evidence>
<comment type="subcellular location">
    <subcellularLocation>
        <location evidence="1">Endomembrane system</location>
    </subcellularLocation>
</comment>
<proteinExistence type="inferred from homology"/>
<dbReference type="PROSITE" id="PS51420">
    <property type="entry name" value="RHO"/>
    <property type="match status" value="1"/>
</dbReference>
<keyword evidence="6" id="KW-0449">Lipoprotein</keyword>
<name>A0AAN9BFN6_9CAEN</name>
<evidence type="ECO:0000256" key="6">
    <source>
        <dbReference type="ARBA" id="ARBA00023288"/>
    </source>
</evidence>
<dbReference type="InterPro" id="IPR050305">
    <property type="entry name" value="Small_GTPase_Rab"/>
</dbReference>
<dbReference type="FunFam" id="3.40.50.300:FF:000586">
    <property type="entry name" value="Rab family GTPase"/>
    <property type="match status" value="1"/>
</dbReference>
<dbReference type="SMART" id="SM00173">
    <property type="entry name" value="RAS"/>
    <property type="match status" value="1"/>
</dbReference>
<dbReference type="PROSITE" id="PS51419">
    <property type="entry name" value="RAB"/>
    <property type="match status" value="1"/>
</dbReference>
<evidence type="ECO:0000256" key="5">
    <source>
        <dbReference type="ARBA" id="ARBA00023136"/>
    </source>
</evidence>
<evidence type="ECO:0000256" key="8">
    <source>
        <dbReference type="SAM" id="MobiDB-lite"/>
    </source>
</evidence>
<comment type="similarity">
    <text evidence="2">Belongs to the small GTPase superfamily. Rab family.</text>
</comment>
<dbReference type="NCBIfam" id="TIGR00231">
    <property type="entry name" value="small_GTP"/>
    <property type="match status" value="1"/>
</dbReference>
<dbReference type="InterPro" id="IPR005225">
    <property type="entry name" value="Small_GTP-bd"/>
</dbReference>
<dbReference type="Pfam" id="PF00071">
    <property type="entry name" value="Ras"/>
    <property type="match status" value="1"/>
</dbReference>
<keyword evidence="4" id="KW-0342">GTP-binding</keyword>
<evidence type="ECO:0000313" key="10">
    <source>
        <dbReference type="Proteomes" id="UP001374579"/>
    </source>
</evidence>
<feature type="compositionally biased region" description="Low complexity" evidence="8">
    <location>
        <begin position="183"/>
        <end position="195"/>
    </location>
</feature>
<comment type="caution">
    <text evidence="9">The sequence shown here is derived from an EMBL/GenBank/DDBJ whole genome shotgun (WGS) entry which is preliminary data.</text>
</comment>
<reference evidence="9 10" key="1">
    <citation type="submission" date="2024-02" db="EMBL/GenBank/DDBJ databases">
        <title>Chromosome-scale genome assembly of the rough periwinkle Littorina saxatilis.</title>
        <authorList>
            <person name="De Jode A."/>
            <person name="Faria R."/>
            <person name="Formenti G."/>
            <person name="Sims Y."/>
            <person name="Smith T.P."/>
            <person name="Tracey A."/>
            <person name="Wood J.M.D."/>
            <person name="Zagrodzka Z.B."/>
            <person name="Johannesson K."/>
            <person name="Butlin R.K."/>
            <person name="Leder E.H."/>
        </authorList>
    </citation>
    <scope>NUCLEOTIDE SEQUENCE [LARGE SCALE GENOMIC DNA]</scope>
    <source>
        <strain evidence="9">Snail1</strain>
        <tissue evidence="9">Muscle</tissue>
    </source>
</reference>
<dbReference type="Proteomes" id="UP001374579">
    <property type="component" value="Unassembled WGS sequence"/>
</dbReference>
<dbReference type="GO" id="GO:0012505">
    <property type="term" value="C:endomembrane system"/>
    <property type="evidence" value="ECO:0007669"/>
    <property type="project" value="UniProtKB-SubCell"/>
</dbReference>
<dbReference type="InterPro" id="IPR027417">
    <property type="entry name" value="P-loop_NTPase"/>
</dbReference>
<protein>
    <submittedName>
        <fullName evidence="9">Uncharacterized protein</fullName>
    </submittedName>
</protein>
<accession>A0AAN9BFN6</accession>
<dbReference type="SMART" id="SM00175">
    <property type="entry name" value="RAB"/>
    <property type="match status" value="1"/>
</dbReference>
<dbReference type="GO" id="GO:0005525">
    <property type="term" value="F:GTP binding"/>
    <property type="evidence" value="ECO:0007669"/>
    <property type="project" value="UniProtKB-KW"/>
</dbReference>
<keyword evidence="10" id="KW-1185">Reference proteome</keyword>
<dbReference type="SUPFAM" id="SSF52540">
    <property type="entry name" value="P-loop containing nucleoside triphosphate hydrolases"/>
    <property type="match status" value="1"/>
</dbReference>
<dbReference type="PRINTS" id="PR00449">
    <property type="entry name" value="RASTRNSFRMNG"/>
</dbReference>
<evidence type="ECO:0000256" key="1">
    <source>
        <dbReference type="ARBA" id="ARBA00004308"/>
    </source>
</evidence>
<dbReference type="AlphaFoldDB" id="A0AAN9BFN6"/>
<evidence type="ECO:0000313" key="9">
    <source>
        <dbReference type="EMBL" id="KAK7104263.1"/>
    </source>
</evidence>
<keyword evidence="7" id="KW-0636">Prenylation</keyword>
<dbReference type="Gene3D" id="3.40.50.300">
    <property type="entry name" value="P-loop containing nucleotide triphosphate hydrolases"/>
    <property type="match status" value="1"/>
</dbReference>
<dbReference type="EMBL" id="JBAMIC010000008">
    <property type="protein sequence ID" value="KAK7104263.1"/>
    <property type="molecule type" value="Genomic_DNA"/>
</dbReference>
<dbReference type="SMART" id="SM00176">
    <property type="entry name" value="RAN"/>
    <property type="match status" value="1"/>
</dbReference>
<dbReference type="CDD" id="cd00154">
    <property type="entry name" value="Rab"/>
    <property type="match status" value="1"/>
</dbReference>
<feature type="region of interest" description="Disordered" evidence="8">
    <location>
        <begin position="173"/>
        <end position="210"/>
    </location>
</feature>
<dbReference type="GO" id="GO:0003924">
    <property type="term" value="F:GTPase activity"/>
    <property type="evidence" value="ECO:0007669"/>
    <property type="project" value="InterPro"/>
</dbReference>
<evidence type="ECO:0000256" key="2">
    <source>
        <dbReference type="ARBA" id="ARBA00006270"/>
    </source>
</evidence>
<evidence type="ECO:0000256" key="3">
    <source>
        <dbReference type="ARBA" id="ARBA00022741"/>
    </source>
</evidence>
<sequence>MSKRYDILLRLLLVGDTGVGKTCLICRYAQDEFNDNHITTIGVDFKMKTKEINDKTVKLQIWDTAGQERFESITKQFYRRAQGVVLVFDICSRSSFESLAKWLLFVKQFSQHDTCVIMLGNKCDREDKRQVPKAVAQKFADENNLRYYETSAKHPENLDQPFLELSKQILDEQTADSEHDHSTSSSHLVDLSKSSNMSRQDSAEIQMEKGEPELHGRKGWCCSIL</sequence>
<dbReference type="PANTHER" id="PTHR47980">
    <property type="entry name" value="LD44762P"/>
    <property type="match status" value="1"/>
</dbReference>
<dbReference type="PROSITE" id="PS51421">
    <property type="entry name" value="RAS"/>
    <property type="match status" value="1"/>
</dbReference>
<keyword evidence="5" id="KW-0472">Membrane</keyword>